<feature type="transmembrane region" description="Helical" evidence="7">
    <location>
        <begin position="67"/>
        <end position="95"/>
    </location>
</feature>
<dbReference type="Gene3D" id="1.10.3720.10">
    <property type="entry name" value="MetI-like"/>
    <property type="match status" value="1"/>
</dbReference>
<dbReference type="InterPro" id="IPR050366">
    <property type="entry name" value="BP-dependent_transpt_permease"/>
</dbReference>
<keyword evidence="3" id="KW-1003">Cell membrane</keyword>
<dbReference type="PROSITE" id="PS50928">
    <property type="entry name" value="ABC_TM1"/>
    <property type="match status" value="1"/>
</dbReference>
<protein>
    <submittedName>
        <fullName evidence="9">ABC transporter permease</fullName>
    </submittedName>
</protein>
<feature type="domain" description="ABC transmembrane type-1" evidence="8">
    <location>
        <begin position="65"/>
        <end position="254"/>
    </location>
</feature>
<dbReference type="PANTHER" id="PTHR43386">
    <property type="entry name" value="OLIGOPEPTIDE TRANSPORT SYSTEM PERMEASE PROTEIN APPC"/>
    <property type="match status" value="1"/>
</dbReference>
<evidence type="ECO:0000313" key="10">
    <source>
        <dbReference type="Proteomes" id="UP000621436"/>
    </source>
</evidence>
<comment type="subcellular location">
    <subcellularLocation>
        <location evidence="1 7">Cell membrane</location>
        <topology evidence="1 7">Multi-pass membrane protein</topology>
    </subcellularLocation>
</comment>
<evidence type="ECO:0000256" key="1">
    <source>
        <dbReference type="ARBA" id="ARBA00004651"/>
    </source>
</evidence>
<evidence type="ECO:0000256" key="3">
    <source>
        <dbReference type="ARBA" id="ARBA00022475"/>
    </source>
</evidence>
<dbReference type="GO" id="GO:0055085">
    <property type="term" value="P:transmembrane transport"/>
    <property type="evidence" value="ECO:0007669"/>
    <property type="project" value="InterPro"/>
</dbReference>
<evidence type="ECO:0000256" key="7">
    <source>
        <dbReference type="RuleBase" id="RU363032"/>
    </source>
</evidence>
<evidence type="ECO:0000256" key="2">
    <source>
        <dbReference type="ARBA" id="ARBA00022448"/>
    </source>
</evidence>
<reference evidence="9" key="1">
    <citation type="submission" date="2020-11" db="EMBL/GenBank/DDBJ databases">
        <title>Halonatronomonas betainensis gen. nov., sp. nov. a novel haloalkaliphilic representative of the family Halanaerobiacae capable of betaine degradation.</title>
        <authorList>
            <person name="Boltyanskaya Y."/>
            <person name="Kevbrin V."/>
            <person name="Detkova E."/>
            <person name="Grouzdev D.S."/>
            <person name="Koziaeva V."/>
            <person name="Zhilina T."/>
        </authorList>
    </citation>
    <scope>NUCLEOTIDE SEQUENCE</scope>
    <source>
        <strain evidence="9">Z-7014</strain>
    </source>
</reference>
<dbReference type="InterPro" id="IPR000515">
    <property type="entry name" value="MetI-like"/>
</dbReference>
<dbReference type="SUPFAM" id="SSF161098">
    <property type="entry name" value="MetI-like"/>
    <property type="match status" value="1"/>
</dbReference>
<evidence type="ECO:0000256" key="4">
    <source>
        <dbReference type="ARBA" id="ARBA00022692"/>
    </source>
</evidence>
<evidence type="ECO:0000259" key="8">
    <source>
        <dbReference type="PROSITE" id="PS50928"/>
    </source>
</evidence>
<dbReference type="Proteomes" id="UP000621436">
    <property type="component" value="Unassembled WGS sequence"/>
</dbReference>
<dbReference type="Pfam" id="PF00528">
    <property type="entry name" value="BPD_transp_1"/>
    <property type="match status" value="1"/>
</dbReference>
<feature type="transmembrane region" description="Helical" evidence="7">
    <location>
        <begin position="107"/>
        <end position="140"/>
    </location>
</feature>
<dbReference type="InterPro" id="IPR035906">
    <property type="entry name" value="MetI-like_sf"/>
</dbReference>
<name>A0A931AQU6_9FIRM</name>
<proteinExistence type="inferred from homology"/>
<keyword evidence="2 7" id="KW-0813">Transport</keyword>
<organism evidence="9 10">
    <name type="scientific">Halonatronomonas betaini</name>
    <dbReference type="NCBI Taxonomy" id="2778430"/>
    <lineage>
        <taxon>Bacteria</taxon>
        <taxon>Bacillati</taxon>
        <taxon>Bacillota</taxon>
        <taxon>Clostridia</taxon>
        <taxon>Halanaerobiales</taxon>
        <taxon>Halarsenatibacteraceae</taxon>
        <taxon>Halonatronomonas</taxon>
    </lineage>
</organism>
<accession>A0A931AQU6</accession>
<sequence>MVGIILISILILVAIFADYLVPNDPYEMNLWENNRPPEWFGADSQYILGTDDMGRCVLSRIIMGTRISLLIASIATFTSLILGVSFGAMAGYLGGKFDTFIMRLMDVILSFPAILLAIAIVASLGPGVVNAMIAIAIVRIPQMARITRSMVISLKETEYVQAARALGASHFRIVFKHILINSFAPILVVASLGLGTAIVVEAALSFLGLGAQPPMISWGRTLAMARQSIRSAPHLSLYPGLAIVFTVLGFNLLGDGLRDIFDPSLKNN</sequence>
<evidence type="ECO:0000313" key="9">
    <source>
        <dbReference type="EMBL" id="MBF8437313.1"/>
    </source>
</evidence>
<keyword evidence="5 7" id="KW-1133">Transmembrane helix</keyword>
<keyword evidence="6 7" id="KW-0472">Membrane</keyword>
<keyword evidence="4 7" id="KW-0812">Transmembrane</keyword>
<dbReference type="InterPro" id="IPR025966">
    <property type="entry name" value="OppC_N"/>
</dbReference>
<dbReference type="GO" id="GO:0005886">
    <property type="term" value="C:plasma membrane"/>
    <property type="evidence" value="ECO:0007669"/>
    <property type="project" value="UniProtKB-SubCell"/>
</dbReference>
<feature type="transmembrane region" description="Helical" evidence="7">
    <location>
        <begin position="232"/>
        <end position="253"/>
    </location>
</feature>
<evidence type="ECO:0000256" key="5">
    <source>
        <dbReference type="ARBA" id="ARBA00022989"/>
    </source>
</evidence>
<dbReference type="Pfam" id="PF12911">
    <property type="entry name" value="OppC_N"/>
    <property type="match status" value="1"/>
</dbReference>
<gene>
    <name evidence="9" type="ORF">I0Q91_09500</name>
</gene>
<comment type="similarity">
    <text evidence="7">Belongs to the binding-protein-dependent transport system permease family.</text>
</comment>
<keyword evidence="10" id="KW-1185">Reference proteome</keyword>
<comment type="caution">
    <text evidence="9">The sequence shown here is derived from an EMBL/GenBank/DDBJ whole genome shotgun (WGS) entry which is preliminary data.</text>
</comment>
<dbReference type="AlphaFoldDB" id="A0A931AQU6"/>
<feature type="transmembrane region" description="Helical" evidence="7">
    <location>
        <begin position="186"/>
        <end position="211"/>
    </location>
</feature>
<dbReference type="PANTHER" id="PTHR43386:SF1">
    <property type="entry name" value="D,D-DIPEPTIDE TRANSPORT SYSTEM PERMEASE PROTEIN DDPC-RELATED"/>
    <property type="match status" value="1"/>
</dbReference>
<evidence type="ECO:0000256" key="6">
    <source>
        <dbReference type="ARBA" id="ARBA00023136"/>
    </source>
</evidence>
<dbReference type="EMBL" id="JADPIE010000005">
    <property type="protein sequence ID" value="MBF8437313.1"/>
    <property type="molecule type" value="Genomic_DNA"/>
</dbReference>
<dbReference type="CDD" id="cd06261">
    <property type="entry name" value="TM_PBP2"/>
    <property type="match status" value="1"/>
</dbReference>